<evidence type="ECO:0000313" key="5">
    <source>
        <dbReference type="EMBL" id="EEY20268.1"/>
    </source>
</evidence>
<feature type="compositionally biased region" description="Basic and acidic residues" evidence="4">
    <location>
        <begin position="402"/>
        <end position="433"/>
    </location>
</feature>
<evidence type="ECO:0000256" key="1">
    <source>
        <dbReference type="ARBA" id="ARBA00022723"/>
    </source>
</evidence>
<dbReference type="OrthoDB" id="5863171at2759"/>
<dbReference type="GO" id="GO:0008270">
    <property type="term" value="F:zinc ion binding"/>
    <property type="evidence" value="ECO:0007669"/>
    <property type="project" value="UniProtKB-KW"/>
</dbReference>
<evidence type="ECO:0008006" key="7">
    <source>
        <dbReference type="Google" id="ProtNLM"/>
    </source>
</evidence>
<sequence length="474" mass="51996">MPEGTLPPLRPPTPSLKRKRTPEADDSPLTIGPTAAAALAADRPARIVPKPLLRNKRTEEDGPRRCDKCESAEESPENLLIVCPVCDWSWHQRCHDPEIGAGSVRDRVRFKCAECVREGAAIDAYRLDKLHQDQISSRGVADVEKLRNARLAELPAFKKPELVGFKAGDADRETALTTPASLPRLAPPKVRQPAAKPVTKRPKTSAIRKVQETETIADQPDEEPLPGIWPEAGIGLYSKLPPELPDPILLGQNDEEAFSGFMIDRNGRPVEPAFGKTAKRQVHQSTSNPELRPKQHESRALLESAEGVKAATELELVEGTAHGSSKAQARRKQWEEDVDTAKSAIPNSHVSAPSHDANAPRLASSKTRHPQSNPPKSHIAITNTRRDEPVARLKHGAPEVVAWREDPRPRHVRREGDEGRQETRGDARPHEEGDGVGGTEDAQQREEGVEDEENQSGYDVVSVHVLVGVSNARA</sequence>
<dbReference type="AlphaFoldDB" id="C9SNA3"/>
<dbReference type="KEGG" id="val:VDBG_06378"/>
<keyword evidence="1" id="KW-0479">Metal-binding</keyword>
<evidence type="ECO:0000313" key="6">
    <source>
        <dbReference type="Proteomes" id="UP000008698"/>
    </source>
</evidence>
<keyword evidence="2" id="KW-0863">Zinc-finger</keyword>
<proteinExistence type="predicted"/>
<name>C9SNA3_VERA1</name>
<dbReference type="eggNOG" id="KOG4323">
    <property type="taxonomic scope" value="Eukaryota"/>
</dbReference>
<protein>
    <recommendedName>
        <fullName evidence="7">PHD-type domain-containing protein</fullName>
    </recommendedName>
</protein>
<dbReference type="InterPro" id="IPR011011">
    <property type="entry name" value="Znf_FYVE_PHD"/>
</dbReference>
<organism evidence="6">
    <name type="scientific">Verticillium alfalfae (strain VaMs.102 / ATCC MYA-4576 / FGSC 10136)</name>
    <name type="common">Verticillium wilt of alfalfa</name>
    <name type="synonym">Verticillium albo-atrum</name>
    <dbReference type="NCBI Taxonomy" id="526221"/>
    <lineage>
        <taxon>Eukaryota</taxon>
        <taxon>Fungi</taxon>
        <taxon>Dikarya</taxon>
        <taxon>Ascomycota</taxon>
        <taxon>Pezizomycotina</taxon>
        <taxon>Sordariomycetes</taxon>
        <taxon>Hypocreomycetidae</taxon>
        <taxon>Glomerellales</taxon>
        <taxon>Plectosphaerellaceae</taxon>
        <taxon>Verticillium</taxon>
    </lineage>
</organism>
<gene>
    <name evidence="5" type="ORF">VDBG_06378</name>
</gene>
<feature type="region of interest" description="Disordered" evidence="4">
    <location>
        <begin position="182"/>
        <end position="210"/>
    </location>
</feature>
<dbReference type="RefSeq" id="XP_003003935.1">
    <property type="nucleotide sequence ID" value="XM_003003889.1"/>
</dbReference>
<feature type="compositionally biased region" description="Basic and acidic residues" evidence="4">
    <location>
        <begin position="291"/>
        <end position="300"/>
    </location>
</feature>
<dbReference type="HOGENOM" id="CLU_548843_0_0_1"/>
<dbReference type="EMBL" id="DS985220">
    <property type="protein sequence ID" value="EEY20268.1"/>
    <property type="molecule type" value="Genomic_DNA"/>
</dbReference>
<keyword evidence="3" id="KW-0862">Zinc</keyword>
<dbReference type="Proteomes" id="UP000008698">
    <property type="component" value="Unassembled WGS sequence"/>
</dbReference>
<feature type="compositionally biased region" description="Polar residues" evidence="4">
    <location>
        <begin position="370"/>
        <end position="383"/>
    </location>
</feature>
<evidence type="ECO:0000256" key="3">
    <source>
        <dbReference type="ARBA" id="ARBA00022833"/>
    </source>
</evidence>
<dbReference type="SUPFAM" id="SSF57903">
    <property type="entry name" value="FYVE/PHD zinc finger"/>
    <property type="match status" value="1"/>
</dbReference>
<accession>C9SNA3</accession>
<evidence type="ECO:0000256" key="4">
    <source>
        <dbReference type="SAM" id="MobiDB-lite"/>
    </source>
</evidence>
<dbReference type="PROSITE" id="PS01359">
    <property type="entry name" value="ZF_PHD_1"/>
    <property type="match status" value="1"/>
</dbReference>
<reference evidence="6" key="1">
    <citation type="journal article" date="2011" name="PLoS Pathog.">
        <title>Comparative genomics yields insights into niche adaptation of plant vascular wilt pathogens.</title>
        <authorList>
            <person name="Klosterman S.J."/>
            <person name="Subbarao K.V."/>
            <person name="Kang S."/>
            <person name="Veronese P."/>
            <person name="Gold S.E."/>
            <person name="Thomma B.P.H.J."/>
            <person name="Chen Z."/>
            <person name="Henrissat B."/>
            <person name="Lee Y.-H."/>
            <person name="Park J."/>
            <person name="Garcia-Pedrajas M.D."/>
            <person name="Barbara D.J."/>
            <person name="Anchieta A."/>
            <person name="de Jonge R."/>
            <person name="Santhanam P."/>
            <person name="Maruthachalam K."/>
            <person name="Atallah Z."/>
            <person name="Amyotte S.G."/>
            <person name="Paz Z."/>
            <person name="Inderbitzin P."/>
            <person name="Hayes R.J."/>
            <person name="Heiman D.I."/>
            <person name="Young S."/>
            <person name="Zeng Q."/>
            <person name="Engels R."/>
            <person name="Galagan J."/>
            <person name="Cuomo C.A."/>
            <person name="Dobinson K.F."/>
            <person name="Ma L.-J."/>
        </authorList>
    </citation>
    <scope>NUCLEOTIDE SEQUENCE [LARGE SCALE GENOMIC DNA]</scope>
    <source>
        <strain evidence="6">VaMs.102 / ATCC MYA-4576 / FGSC 10136</strain>
    </source>
</reference>
<feature type="compositionally biased region" description="Low complexity" evidence="4">
    <location>
        <begin position="460"/>
        <end position="474"/>
    </location>
</feature>
<evidence type="ECO:0000256" key="2">
    <source>
        <dbReference type="ARBA" id="ARBA00022771"/>
    </source>
</evidence>
<dbReference type="OMA" id="KHGAPEV"/>
<feature type="region of interest" description="Disordered" evidence="4">
    <location>
        <begin position="266"/>
        <end position="474"/>
    </location>
</feature>
<keyword evidence="6" id="KW-1185">Reference proteome</keyword>
<dbReference type="GeneID" id="9535528"/>
<dbReference type="Gene3D" id="3.30.40.10">
    <property type="entry name" value="Zinc/RING finger domain, C3HC4 (zinc finger)"/>
    <property type="match status" value="1"/>
</dbReference>
<feature type="region of interest" description="Disordered" evidence="4">
    <location>
        <begin position="1"/>
        <end position="30"/>
    </location>
</feature>
<dbReference type="STRING" id="526221.C9SNA3"/>
<dbReference type="InterPro" id="IPR019786">
    <property type="entry name" value="Zinc_finger_PHD-type_CS"/>
</dbReference>
<dbReference type="InterPro" id="IPR013083">
    <property type="entry name" value="Znf_RING/FYVE/PHD"/>
</dbReference>